<evidence type="ECO:0000256" key="10">
    <source>
        <dbReference type="ARBA" id="ARBA00022679"/>
    </source>
</evidence>
<dbReference type="Pfam" id="PF01148">
    <property type="entry name" value="CTP_transf_1"/>
    <property type="match status" value="1"/>
</dbReference>
<feature type="transmembrane region" description="Helical" evidence="19">
    <location>
        <begin position="28"/>
        <end position="45"/>
    </location>
</feature>
<keyword evidence="15 19" id="KW-0472">Membrane</keyword>
<evidence type="ECO:0000256" key="11">
    <source>
        <dbReference type="ARBA" id="ARBA00022692"/>
    </source>
</evidence>
<proteinExistence type="inferred from homology"/>
<evidence type="ECO:0000256" key="19">
    <source>
        <dbReference type="SAM" id="Phobius"/>
    </source>
</evidence>
<feature type="transmembrane region" description="Helical" evidence="19">
    <location>
        <begin position="52"/>
        <end position="70"/>
    </location>
</feature>
<evidence type="ECO:0000256" key="18">
    <source>
        <dbReference type="RuleBase" id="RU003938"/>
    </source>
</evidence>
<keyword evidence="12 18" id="KW-0548">Nucleotidyltransferase</keyword>
<organism evidence="20 21">
    <name type="scientific">Candidatus Legionella polyplacis</name>
    <dbReference type="NCBI Taxonomy" id="2005262"/>
    <lineage>
        <taxon>Bacteria</taxon>
        <taxon>Pseudomonadati</taxon>
        <taxon>Pseudomonadota</taxon>
        <taxon>Gammaproteobacteria</taxon>
        <taxon>Legionellales</taxon>
        <taxon>Legionellaceae</taxon>
        <taxon>Legionella</taxon>
    </lineage>
</organism>
<protein>
    <recommendedName>
        <fullName evidence="7 18">Phosphatidate cytidylyltransferase</fullName>
        <ecNumber evidence="6 18">2.7.7.41</ecNumber>
    </recommendedName>
</protein>
<comment type="pathway">
    <text evidence="4">Lipid metabolism.</text>
</comment>
<comment type="similarity">
    <text evidence="5 18">Belongs to the CDS family.</text>
</comment>
<evidence type="ECO:0000256" key="2">
    <source>
        <dbReference type="ARBA" id="ARBA00004651"/>
    </source>
</evidence>
<reference evidence="20" key="1">
    <citation type="submission" date="2023-09" db="EMBL/GenBank/DDBJ databases">
        <title>Genomes of two closely related lineages of the louse Polyplax serrata with different host specificities.</title>
        <authorList>
            <person name="Martinu J."/>
            <person name="Tarabai H."/>
            <person name="Stefka J."/>
            <person name="Hypsa V."/>
        </authorList>
    </citation>
    <scope>NUCLEOTIDE SEQUENCE [LARGE SCALE GENOMIC DNA]</scope>
    <source>
        <strain evidence="20">98ZLc_SE</strain>
    </source>
</reference>
<keyword evidence="16" id="KW-0594">Phospholipid biosynthesis</keyword>
<feature type="transmembrane region" description="Helical" evidence="19">
    <location>
        <begin position="107"/>
        <end position="127"/>
    </location>
</feature>
<dbReference type="EC" id="2.7.7.41" evidence="6 18"/>
<feature type="transmembrane region" description="Helical" evidence="19">
    <location>
        <begin position="174"/>
        <end position="193"/>
    </location>
</feature>
<evidence type="ECO:0000256" key="8">
    <source>
        <dbReference type="ARBA" id="ARBA00022475"/>
    </source>
</evidence>
<dbReference type="Proteomes" id="UP001368618">
    <property type="component" value="Chromosome"/>
</dbReference>
<evidence type="ECO:0000256" key="17">
    <source>
        <dbReference type="ARBA" id="ARBA00023264"/>
    </source>
</evidence>
<evidence type="ECO:0000256" key="5">
    <source>
        <dbReference type="ARBA" id="ARBA00010185"/>
    </source>
</evidence>
<evidence type="ECO:0000256" key="12">
    <source>
        <dbReference type="ARBA" id="ARBA00022695"/>
    </source>
</evidence>
<dbReference type="InterPro" id="IPR000374">
    <property type="entry name" value="PC_trans"/>
</dbReference>
<evidence type="ECO:0000256" key="1">
    <source>
        <dbReference type="ARBA" id="ARBA00001698"/>
    </source>
</evidence>
<name>A0ABZ2GVD6_9GAMM</name>
<feature type="transmembrane region" description="Helical" evidence="19">
    <location>
        <begin position="76"/>
        <end position="95"/>
    </location>
</feature>
<dbReference type="GO" id="GO:0004605">
    <property type="term" value="F:phosphatidate cytidylyltransferase activity"/>
    <property type="evidence" value="ECO:0007669"/>
    <property type="project" value="UniProtKB-EC"/>
</dbReference>
<keyword evidence="13 19" id="KW-1133">Transmembrane helix</keyword>
<dbReference type="PANTHER" id="PTHR46382">
    <property type="entry name" value="PHOSPHATIDATE CYTIDYLYLTRANSFERASE"/>
    <property type="match status" value="1"/>
</dbReference>
<evidence type="ECO:0000256" key="7">
    <source>
        <dbReference type="ARBA" id="ARBA00019373"/>
    </source>
</evidence>
<evidence type="ECO:0000256" key="4">
    <source>
        <dbReference type="ARBA" id="ARBA00005189"/>
    </source>
</evidence>
<evidence type="ECO:0000256" key="14">
    <source>
        <dbReference type="ARBA" id="ARBA00023098"/>
    </source>
</evidence>
<evidence type="ECO:0000313" key="21">
    <source>
        <dbReference type="Proteomes" id="UP001368618"/>
    </source>
</evidence>
<evidence type="ECO:0000256" key="6">
    <source>
        <dbReference type="ARBA" id="ARBA00012487"/>
    </source>
</evidence>
<dbReference type="PANTHER" id="PTHR46382:SF1">
    <property type="entry name" value="PHOSPHATIDATE CYTIDYLYLTRANSFERASE"/>
    <property type="match status" value="1"/>
</dbReference>
<keyword evidence="11 18" id="KW-0812">Transmembrane</keyword>
<dbReference type="PROSITE" id="PS01315">
    <property type="entry name" value="CDS"/>
    <property type="match status" value="1"/>
</dbReference>
<gene>
    <name evidence="20" type="ORF">RQL39_01920</name>
</gene>
<keyword evidence="10 18" id="KW-0808">Transferase</keyword>
<dbReference type="RefSeq" id="WP_338516011.1">
    <property type="nucleotide sequence ID" value="NZ_CP135137.1"/>
</dbReference>
<feature type="transmembrane region" description="Helical" evidence="19">
    <location>
        <begin position="199"/>
        <end position="220"/>
    </location>
</feature>
<keyword evidence="17" id="KW-1208">Phospholipid metabolism</keyword>
<keyword evidence="14" id="KW-0443">Lipid metabolism</keyword>
<keyword evidence="8" id="KW-1003">Cell membrane</keyword>
<accession>A0ABZ2GVD6</accession>
<dbReference type="EMBL" id="CP135137">
    <property type="protein sequence ID" value="WWR11433.1"/>
    <property type="molecule type" value="Genomic_DNA"/>
</dbReference>
<sequence>MLILRFITSLILIPLVLVIIKYSDYYFFILMMFLLSIICSVEWMYLIPLSTIWERLIFIIVMLFFIWTLIFSIFNYYLLLILLIWIILLCFIVMFPTLKCVWNNKFVVFLFGLVVLSSFFGSLVKIYEYKNGKYLMINLFFLVWTSDIGAYFFGKKYGKYLIASKISKGKTIEGFLGGSLCVLFCGFLEYKLFHVINSIYYWIVIMFTIIVMSLFGDLFISMLKRRVFLKDISGFLPGHGGFLDRLDSLLTSAFFFIL</sequence>
<comment type="subcellular location">
    <subcellularLocation>
        <location evidence="2">Cell membrane</location>
        <topology evidence="2">Multi-pass membrane protein</topology>
    </subcellularLocation>
</comment>
<keyword evidence="9" id="KW-0444">Lipid biosynthesis</keyword>
<evidence type="ECO:0000256" key="16">
    <source>
        <dbReference type="ARBA" id="ARBA00023209"/>
    </source>
</evidence>
<feature type="transmembrane region" description="Helical" evidence="19">
    <location>
        <begin position="133"/>
        <end position="153"/>
    </location>
</feature>
<evidence type="ECO:0000256" key="9">
    <source>
        <dbReference type="ARBA" id="ARBA00022516"/>
    </source>
</evidence>
<evidence type="ECO:0000313" key="20">
    <source>
        <dbReference type="EMBL" id="WWR11433.1"/>
    </source>
</evidence>
<evidence type="ECO:0000256" key="13">
    <source>
        <dbReference type="ARBA" id="ARBA00022989"/>
    </source>
</evidence>
<keyword evidence="21" id="KW-1185">Reference proteome</keyword>
<comment type="catalytic activity">
    <reaction evidence="1 18">
        <text>a 1,2-diacyl-sn-glycero-3-phosphate + CTP + H(+) = a CDP-1,2-diacyl-sn-glycerol + diphosphate</text>
        <dbReference type="Rhea" id="RHEA:16229"/>
        <dbReference type="ChEBI" id="CHEBI:15378"/>
        <dbReference type="ChEBI" id="CHEBI:33019"/>
        <dbReference type="ChEBI" id="CHEBI:37563"/>
        <dbReference type="ChEBI" id="CHEBI:58332"/>
        <dbReference type="ChEBI" id="CHEBI:58608"/>
        <dbReference type="EC" id="2.7.7.41"/>
    </reaction>
</comment>
<comment type="pathway">
    <text evidence="3 18">Phospholipid metabolism; CDP-diacylglycerol biosynthesis; CDP-diacylglycerol from sn-glycerol 3-phosphate: step 3/3.</text>
</comment>
<evidence type="ECO:0000256" key="3">
    <source>
        <dbReference type="ARBA" id="ARBA00005119"/>
    </source>
</evidence>
<evidence type="ECO:0000256" key="15">
    <source>
        <dbReference type="ARBA" id="ARBA00023136"/>
    </source>
</evidence>